<evidence type="ECO:0000256" key="2">
    <source>
        <dbReference type="ARBA" id="ARBA00023186"/>
    </source>
</evidence>
<dbReference type="Proteomes" id="UP000813824">
    <property type="component" value="Unassembled WGS sequence"/>
</dbReference>
<reference evidence="3" key="1">
    <citation type="journal article" date="2021" name="New Phytol.">
        <title>Evolutionary innovations through gain and loss of genes in the ectomycorrhizal Boletales.</title>
        <authorList>
            <person name="Wu G."/>
            <person name="Miyauchi S."/>
            <person name="Morin E."/>
            <person name="Kuo A."/>
            <person name="Drula E."/>
            <person name="Varga T."/>
            <person name="Kohler A."/>
            <person name="Feng B."/>
            <person name="Cao Y."/>
            <person name="Lipzen A."/>
            <person name="Daum C."/>
            <person name="Hundley H."/>
            <person name="Pangilinan J."/>
            <person name="Johnson J."/>
            <person name="Barry K."/>
            <person name="LaButti K."/>
            <person name="Ng V."/>
            <person name="Ahrendt S."/>
            <person name="Min B."/>
            <person name="Choi I.G."/>
            <person name="Park H."/>
            <person name="Plett J.M."/>
            <person name="Magnuson J."/>
            <person name="Spatafora J.W."/>
            <person name="Nagy L.G."/>
            <person name="Henrissat B."/>
            <person name="Grigoriev I.V."/>
            <person name="Yang Z.L."/>
            <person name="Xu J."/>
            <person name="Martin F.M."/>
        </authorList>
    </citation>
    <scope>NUCLEOTIDE SEQUENCE</scope>
    <source>
        <strain evidence="3">KKN 215</strain>
    </source>
</reference>
<name>A0A8K0XRE6_9AGAR</name>
<dbReference type="OrthoDB" id="5550464at2759"/>
<keyword evidence="4" id="KW-1185">Reference proteome</keyword>
<sequence length="302" mass="33430">MTHIEAGVGRIVLDAHGTDAIFTELSYAYPLKLLSPRLHQPKVAVVYVLSYGGGLVGGDQVDLSIEVQKDAILVVFTQGTTKVFKARPGRRPMARADTLLDPTVTRQRMHVSVPVNGGLFLLPEPVTCFRSAIYHQLQTIHLSTSASLVLLDWFTSGRVSLGEEWVFERYYSLNEVFVDGRRIARDATLLEAQSVSTVSKGLPHRALAERMSPYSCYATILLYGPHTLRIRDQLSAASQSTTIFKQMSRPNLLWSFSSLCGENGAILRVAALTLEDVRNWLKVALQGLEEVVGQDIYRKALG</sequence>
<dbReference type="InterPro" id="IPR002669">
    <property type="entry name" value="UreD"/>
</dbReference>
<evidence type="ECO:0000256" key="1">
    <source>
        <dbReference type="ARBA" id="ARBA00007177"/>
    </source>
</evidence>
<evidence type="ECO:0000313" key="3">
    <source>
        <dbReference type="EMBL" id="KAH8102510.1"/>
    </source>
</evidence>
<organism evidence="3 4">
    <name type="scientific">Cristinia sonorae</name>
    <dbReference type="NCBI Taxonomy" id="1940300"/>
    <lineage>
        <taxon>Eukaryota</taxon>
        <taxon>Fungi</taxon>
        <taxon>Dikarya</taxon>
        <taxon>Basidiomycota</taxon>
        <taxon>Agaricomycotina</taxon>
        <taxon>Agaricomycetes</taxon>
        <taxon>Agaricomycetidae</taxon>
        <taxon>Agaricales</taxon>
        <taxon>Pleurotineae</taxon>
        <taxon>Stephanosporaceae</taxon>
        <taxon>Cristinia</taxon>
    </lineage>
</organism>
<comment type="similarity">
    <text evidence="1">Belongs to the UreD family.</text>
</comment>
<accession>A0A8K0XRE6</accession>
<dbReference type="EMBL" id="JAEVFJ010000009">
    <property type="protein sequence ID" value="KAH8102510.1"/>
    <property type="molecule type" value="Genomic_DNA"/>
</dbReference>
<dbReference type="AlphaFoldDB" id="A0A8K0XRE6"/>
<dbReference type="HAMAP" id="MF_01384">
    <property type="entry name" value="UreD"/>
    <property type="match status" value="1"/>
</dbReference>
<evidence type="ECO:0000313" key="4">
    <source>
        <dbReference type="Proteomes" id="UP000813824"/>
    </source>
</evidence>
<keyword evidence="2" id="KW-0143">Chaperone</keyword>
<gene>
    <name evidence="3" type="ORF">BXZ70DRAFT_928774</name>
</gene>
<comment type="caution">
    <text evidence="3">The sequence shown here is derived from an EMBL/GenBank/DDBJ whole genome shotgun (WGS) entry which is preliminary data.</text>
</comment>
<dbReference type="GO" id="GO:0016151">
    <property type="term" value="F:nickel cation binding"/>
    <property type="evidence" value="ECO:0007669"/>
    <property type="project" value="InterPro"/>
</dbReference>
<dbReference type="PANTHER" id="PTHR33643:SF1">
    <property type="entry name" value="UREASE ACCESSORY PROTEIN D"/>
    <property type="match status" value="1"/>
</dbReference>
<dbReference type="PANTHER" id="PTHR33643">
    <property type="entry name" value="UREASE ACCESSORY PROTEIN D"/>
    <property type="match status" value="1"/>
</dbReference>
<dbReference type="Pfam" id="PF01774">
    <property type="entry name" value="UreD"/>
    <property type="match status" value="1"/>
</dbReference>
<proteinExistence type="inferred from homology"/>
<protein>
    <submittedName>
        <fullName evidence="3">UreD-domain-containing protein</fullName>
    </submittedName>
</protein>